<evidence type="ECO:0000313" key="2">
    <source>
        <dbReference type="EMBL" id="GIE94892.1"/>
    </source>
</evidence>
<name>A0A919JWR8_9ACTN</name>
<evidence type="ECO:0000313" key="3">
    <source>
        <dbReference type="Proteomes" id="UP000636960"/>
    </source>
</evidence>
<feature type="compositionally biased region" description="Basic residues" evidence="1">
    <location>
        <begin position="1"/>
        <end position="16"/>
    </location>
</feature>
<organism evidence="2 3">
    <name type="scientific">Paractinoplanes rishiriensis</name>
    <dbReference type="NCBI Taxonomy" id="1050105"/>
    <lineage>
        <taxon>Bacteria</taxon>
        <taxon>Bacillati</taxon>
        <taxon>Actinomycetota</taxon>
        <taxon>Actinomycetes</taxon>
        <taxon>Micromonosporales</taxon>
        <taxon>Micromonosporaceae</taxon>
        <taxon>Paractinoplanes</taxon>
    </lineage>
</organism>
<accession>A0A919JWR8</accession>
<dbReference type="EMBL" id="BOMV01000021">
    <property type="protein sequence ID" value="GIE94892.1"/>
    <property type="molecule type" value="Genomic_DNA"/>
</dbReference>
<proteinExistence type="predicted"/>
<dbReference type="AlphaFoldDB" id="A0A919JWR8"/>
<protein>
    <submittedName>
        <fullName evidence="2">Uncharacterized protein</fullName>
    </submittedName>
</protein>
<dbReference type="Proteomes" id="UP000636960">
    <property type="component" value="Unassembled WGS sequence"/>
</dbReference>
<sequence>MRRRLTSGRSTLRRPPRLLAGCHRESGSGVTNWILDIVRRRVADVRLESGCDVDYDVPDQVEHSRPSYAELELAALLRRPAERLLGDRSVTGPHAYRLPGDRGAGDDAGAGTR</sequence>
<keyword evidence="3" id="KW-1185">Reference proteome</keyword>
<evidence type="ECO:0000256" key="1">
    <source>
        <dbReference type="SAM" id="MobiDB-lite"/>
    </source>
</evidence>
<feature type="region of interest" description="Disordered" evidence="1">
    <location>
        <begin position="88"/>
        <end position="113"/>
    </location>
</feature>
<comment type="caution">
    <text evidence="2">The sequence shown here is derived from an EMBL/GenBank/DDBJ whole genome shotgun (WGS) entry which is preliminary data.</text>
</comment>
<feature type="region of interest" description="Disordered" evidence="1">
    <location>
        <begin position="1"/>
        <end position="20"/>
    </location>
</feature>
<reference evidence="2" key="1">
    <citation type="submission" date="2021-01" db="EMBL/GenBank/DDBJ databases">
        <title>Whole genome shotgun sequence of Actinoplanes rishiriensis NBRC 108556.</title>
        <authorList>
            <person name="Komaki H."/>
            <person name="Tamura T."/>
        </authorList>
    </citation>
    <scope>NUCLEOTIDE SEQUENCE</scope>
    <source>
        <strain evidence="2">NBRC 108556</strain>
    </source>
</reference>
<gene>
    <name evidence="2" type="ORF">Ari01nite_23570</name>
</gene>